<feature type="compositionally biased region" description="Basic and acidic residues" evidence="1">
    <location>
        <begin position="15"/>
        <end position="33"/>
    </location>
</feature>
<dbReference type="EMBL" id="BK014797">
    <property type="protein sequence ID" value="DAD76227.1"/>
    <property type="molecule type" value="Genomic_DNA"/>
</dbReference>
<feature type="region of interest" description="Disordered" evidence="1">
    <location>
        <begin position="1"/>
        <end position="33"/>
    </location>
</feature>
<organism evidence="2">
    <name type="scientific">Siphoviridae sp. ctrfD19</name>
    <dbReference type="NCBI Taxonomy" id="2826478"/>
    <lineage>
        <taxon>Viruses</taxon>
        <taxon>Duplodnaviria</taxon>
        <taxon>Heunggongvirae</taxon>
        <taxon>Uroviricota</taxon>
        <taxon>Caudoviricetes</taxon>
    </lineage>
</organism>
<feature type="compositionally biased region" description="Polar residues" evidence="1">
    <location>
        <begin position="1"/>
        <end position="12"/>
    </location>
</feature>
<sequence>MDPESGSSSGSGVQMDKKSLSPFHCRGEREKNQ</sequence>
<accession>A0A8S5M2D8</accession>
<proteinExistence type="predicted"/>
<name>A0A8S5M2D8_9CAUD</name>
<evidence type="ECO:0000313" key="2">
    <source>
        <dbReference type="EMBL" id="DAD76227.1"/>
    </source>
</evidence>
<protein>
    <submittedName>
        <fullName evidence="2">Uncharacterized protein</fullName>
    </submittedName>
</protein>
<evidence type="ECO:0000256" key="1">
    <source>
        <dbReference type="SAM" id="MobiDB-lite"/>
    </source>
</evidence>
<reference evidence="2" key="1">
    <citation type="journal article" date="2021" name="Proc. Natl. Acad. Sci. U.S.A.">
        <title>A Catalog of Tens of Thousands of Viruses from Human Metagenomes Reveals Hidden Associations with Chronic Diseases.</title>
        <authorList>
            <person name="Tisza M.J."/>
            <person name="Buck C.B."/>
        </authorList>
    </citation>
    <scope>NUCLEOTIDE SEQUENCE</scope>
    <source>
        <strain evidence="2">CtrfD19</strain>
    </source>
</reference>